<sequence length="1092" mass="119668">MSSWMNEAATVQNHNGNNPFPHMNDPNSLGGNPTMMDPAAFMANPGQFNPAAAQFANPQQMAAAMQNGQMRNASPGFQNPVYQTNSVVPSKRPRPRDDSMGASPRQNPGMLPTSRADTPQQSQFPGGFQQNAMGQPSAQSQQYPHLQPNGSANASPSPVMAGNQLRPGSVPQRVNTASPHPFSPASQQFGPQASPVPSEHGGTPQPNPYMQPQNFPQGFNPNYTPSPSPARPPSTQNPMAPQMMAQQMAQMPQQMQQQMQQMHPNQMAQMQQMQQLHQQMQQAGRSMDPAQQQKMMYQMQLQRQLQQGNMSGNMAGNMAMAAQMQAAQAAQAVQAQNMAAGRGMMPTKPGMPMPNGQMPPNNMNPQQPQIPRGTNPDSFMKNLTTFMTVQNLPLDPNPIIEGRPLHLMQLFMMVSKFGFYRNVMQRNMWSQVSQAVGFNPVQYPSAPMHIKTIYERNLLKFEEAWKKQKGQGQGQGQTQQQMVNPAMAGQPGQATPQRMGPQGQMQQQGQQPMQPGQPLQMQQAQTPVKQMAPGMPQVNGFSTPQPISQQPPNMAQGHMRNSLSRSVEGTPVTGEFAIPSPSAKPGSISMQIPPGQIPDGLPANSTAAFQAPPVVSDPDEYSVCSREMNQDLYGGYDMKSIKELGAQLEQWRPDVPPALELGLIDITALTRSLQSGIHAEVRLALDTLGTVTHESGRNMTLMIDLRGCDDLVESLIDCAEEQVDILAEGTKPVSDEVDLASYEDIMRQCRQEQRFLRKVNVFGDADYELDHAADRLIAITTILRNLSFHDGNFELLADEVVIKFLCSTIRSLGTLETLLRSPKNTLDFMKDVVILLSNIAGSIELPGKEQAFCLLQFLLAFAPSPAPMTSFGKILFQSYEPSVHVYLPHAVDSLAKLLARDEPNRTHYKAIFAVDAASSPPCELLTRTFGLAICPVPDQNKESRPANLPSFIESRKPLLMQGLLAADIIASLAPGYESGVTRSWLLSSEGFAQNLYKLIRSLCQQAEPNPPPGRGNTRAQPKEDADVLHIISWGVSLLRRLCERARDPNDPASIPPSALPSKDSLFNTFQTLKAAKWASLLVQLSSYAGLEN</sequence>
<feature type="compositionally biased region" description="Low complexity" evidence="5">
    <location>
        <begin position="119"/>
        <end position="130"/>
    </location>
</feature>
<protein>
    <recommendedName>
        <fullName evidence="6">ARID domain-containing protein</fullName>
    </recommendedName>
</protein>
<dbReference type="SMART" id="SM01014">
    <property type="entry name" value="ARID"/>
    <property type="match status" value="1"/>
</dbReference>
<dbReference type="InterPro" id="IPR001606">
    <property type="entry name" value="ARID_dom"/>
</dbReference>
<dbReference type="GeneID" id="70126759"/>
<evidence type="ECO:0000313" key="7">
    <source>
        <dbReference type="EMBL" id="KAH6654204.1"/>
    </source>
</evidence>
<dbReference type="InterPro" id="IPR016024">
    <property type="entry name" value="ARM-type_fold"/>
</dbReference>
<name>A0A9P8ULA6_9PEZI</name>
<evidence type="ECO:0000256" key="4">
    <source>
        <dbReference type="ARBA" id="ARBA00023242"/>
    </source>
</evidence>
<accession>A0A9P8ULA6</accession>
<evidence type="ECO:0000256" key="1">
    <source>
        <dbReference type="ARBA" id="ARBA00022853"/>
    </source>
</evidence>
<dbReference type="InterPro" id="IPR036431">
    <property type="entry name" value="ARID_dom_sf"/>
</dbReference>
<gene>
    <name evidence="7" type="ORF">BKA67DRAFT_516963</name>
</gene>
<dbReference type="AlphaFoldDB" id="A0A9P8ULA6"/>
<dbReference type="GO" id="GO:0006357">
    <property type="term" value="P:regulation of transcription by RNA polymerase II"/>
    <property type="evidence" value="ECO:0007669"/>
    <property type="project" value="TreeGrafter"/>
</dbReference>
<feature type="region of interest" description="Disordered" evidence="5">
    <location>
        <begin position="70"/>
        <end position="239"/>
    </location>
</feature>
<dbReference type="GO" id="GO:0006325">
    <property type="term" value="P:chromatin organization"/>
    <property type="evidence" value="ECO:0007669"/>
    <property type="project" value="UniProtKB-KW"/>
</dbReference>
<dbReference type="RefSeq" id="XP_045958474.1">
    <property type="nucleotide sequence ID" value="XM_046097867.1"/>
</dbReference>
<keyword evidence="1" id="KW-0156">Chromatin regulator</keyword>
<keyword evidence="8" id="KW-1185">Reference proteome</keyword>
<dbReference type="SUPFAM" id="SSF48371">
    <property type="entry name" value="ARM repeat"/>
    <property type="match status" value="1"/>
</dbReference>
<reference evidence="7" key="1">
    <citation type="journal article" date="2021" name="Nat. Commun.">
        <title>Genetic determinants of endophytism in the Arabidopsis root mycobiome.</title>
        <authorList>
            <person name="Mesny F."/>
            <person name="Miyauchi S."/>
            <person name="Thiergart T."/>
            <person name="Pickel B."/>
            <person name="Atanasova L."/>
            <person name="Karlsson M."/>
            <person name="Huettel B."/>
            <person name="Barry K.W."/>
            <person name="Haridas S."/>
            <person name="Chen C."/>
            <person name="Bauer D."/>
            <person name="Andreopoulos W."/>
            <person name="Pangilinan J."/>
            <person name="LaButti K."/>
            <person name="Riley R."/>
            <person name="Lipzen A."/>
            <person name="Clum A."/>
            <person name="Drula E."/>
            <person name="Henrissat B."/>
            <person name="Kohler A."/>
            <person name="Grigoriev I.V."/>
            <person name="Martin F.M."/>
            <person name="Hacquard S."/>
        </authorList>
    </citation>
    <scope>NUCLEOTIDE SEQUENCE</scope>
    <source>
        <strain evidence="7">MPI-SDFR-AT-0073</strain>
    </source>
</reference>
<feature type="domain" description="ARID" evidence="6">
    <location>
        <begin position="373"/>
        <end position="466"/>
    </location>
</feature>
<dbReference type="Pfam" id="PF01388">
    <property type="entry name" value="ARID"/>
    <property type="match status" value="1"/>
</dbReference>
<organism evidence="7 8">
    <name type="scientific">Truncatella angustata</name>
    <dbReference type="NCBI Taxonomy" id="152316"/>
    <lineage>
        <taxon>Eukaryota</taxon>
        <taxon>Fungi</taxon>
        <taxon>Dikarya</taxon>
        <taxon>Ascomycota</taxon>
        <taxon>Pezizomycotina</taxon>
        <taxon>Sordariomycetes</taxon>
        <taxon>Xylariomycetidae</taxon>
        <taxon>Amphisphaeriales</taxon>
        <taxon>Sporocadaceae</taxon>
        <taxon>Truncatella</taxon>
    </lineage>
</organism>
<feature type="compositionally biased region" description="Polar residues" evidence="5">
    <location>
        <begin position="131"/>
        <end position="156"/>
    </location>
</feature>
<dbReference type="GO" id="GO:0000976">
    <property type="term" value="F:transcription cis-regulatory region binding"/>
    <property type="evidence" value="ECO:0007669"/>
    <property type="project" value="TreeGrafter"/>
</dbReference>
<evidence type="ECO:0000256" key="3">
    <source>
        <dbReference type="ARBA" id="ARBA00023163"/>
    </source>
</evidence>
<keyword evidence="4" id="KW-0539">Nucleus</keyword>
<dbReference type="OrthoDB" id="1938591at2759"/>
<keyword evidence="2" id="KW-0805">Transcription regulation</keyword>
<evidence type="ECO:0000259" key="6">
    <source>
        <dbReference type="PROSITE" id="PS51011"/>
    </source>
</evidence>
<evidence type="ECO:0000313" key="8">
    <source>
        <dbReference type="Proteomes" id="UP000758603"/>
    </source>
</evidence>
<comment type="caution">
    <text evidence="7">The sequence shown here is derived from an EMBL/GenBank/DDBJ whole genome shotgun (WGS) entry which is preliminary data.</text>
</comment>
<feature type="region of interest" description="Disordered" evidence="5">
    <location>
        <begin position="1"/>
        <end position="28"/>
    </location>
</feature>
<dbReference type="InterPro" id="IPR051232">
    <property type="entry name" value="ARID/SWI1_ChromRemod"/>
</dbReference>
<dbReference type="EMBL" id="JAGPXC010000004">
    <property type="protein sequence ID" value="KAH6654204.1"/>
    <property type="molecule type" value="Genomic_DNA"/>
</dbReference>
<feature type="region of interest" description="Disordered" evidence="5">
    <location>
        <begin position="466"/>
        <end position="517"/>
    </location>
</feature>
<dbReference type="PANTHER" id="PTHR13964:SF27">
    <property type="entry name" value="HAT-TRICK, ISOFORM D"/>
    <property type="match status" value="1"/>
</dbReference>
<dbReference type="PROSITE" id="PS51011">
    <property type="entry name" value="ARID"/>
    <property type="match status" value="1"/>
</dbReference>
<dbReference type="CDD" id="cd16871">
    <property type="entry name" value="ARID_Swi1p-like"/>
    <property type="match status" value="1"/>
</dbReference>
<evidence type="ECO:0000256" key="2">
    <source>
        <dbReference type="ARBA" id="ARBA00023015"/>
    </source>
</evidence>
<feature type="compositionally biased region" description="Low complexity" evidence="5">
    <location>
        <begin position="496"/>
        <end position="517"/>
    </location>
</feature>
<feature type="compositionally biased region" description="Polar residues" evidence="5">
    <location>
        <begin position="71"/>
        <end position="88"/>
    </location>
</feature>
<dbReference type="GO" id="GO:0016514">
    <property type="term" value="C:SWI/SNF complex"/>
    <property type="evidence" value="ECO:0007669"/>
    <property type="project" value="TreeGrafter"/>
</dbReference>
<feature type="compositionally biased region" description="Polar residues" evidence="5">
    <location>
        <begin position="208"/>
        <end position="223"/>
    </location>
</feature>
<keyword evidence="3" id="KW-0804">Transcription</keyword>
<dbReference type="Proteomes" id="UP000758603">
    <property type="component" value="Unassembled WGS sequence"/>
</dbReference>
<dbReference type="SUPFAM" id="SSF46774">
    <property type="entry name" value="ARID-like"/>
    <property type="match status" value="1"/>
</dbReference>
<evidence type="ECO:0000256" key="5">
    <source>
        <dbReference type="SAM" id="MobiDB-lite"/>
    </source>
</evidence>
<feature type="compositionally biased region" description="Polar residues" evidence="5">
    <location>
        <begin position="1"/>
        <end position="18"/>
    </location>
</feature>
<dbReference type="PANTHER" id="PTHR13964">
    <property type="entry name" value="RBP-RELATED"/>
    <property type="match status" value="1"/>
</dbReference>
<proteinExistence type="predicted"/>
<feature type="compositionally biased region" description="Polar residues" evidence="5">
    <location>
        <begin position="172"/>
        <end position="191"/>
    </location>
</feature>
<dbReference type="Gene3D" id="1.10.150.60">
    <property type="entry name" value="ARID DNA-binding domain"/>
    <property type="match status" value="1"/>
</dbReference>
<dbReference type="SMART" id="SM00501">
    <property type="entry name" value="BRIGHT"/>
    <property type="match status" value="1"/>
</dbReference>